<dbReference type="PANTHER" id="PTHR10429">
    <property type="entry name" value="DNA-3-METHYLADENINE GLYCOSYLASE"/>
    <property type="match status" value="1"/>
</dbReference>
<dbReference type="AlphaFoldDB" id="A0A7H0VJE5"/>
<dbReference type="InterPro" id="IPR011034">
    <property type="entry name" value="Formyl_transferase-like_C_sf"/>
</dbReference>
<dbReference type="FunFam" id="3.10.300.10:FF:000001">
    <property type="entry name" value="Putative 3-methyladenine DNA glycosylase"/>
    <property type="match status" value="1"/>
</dbReference>
<sequence length="197" mass="22362">MTYLEENYFSQHSALHLAPKLLGKIIERKHEGQWLKAEITEVEAYLAQNDRACHAYNNRRTPRTEIMFQLGGKLYMYLCYGIHELCNITCNSMDVPEAILIRAATIIEGEDLIQKLRPKKKGGELLSGPGNLSKGLALSRKDYGKSILSLDFRILDMPDVKAAEIHACPRIGVDYAGEDALLPYRFYLRDRSSVSKK</sequence>
<dbReference type="InterPro" id="IPR003180">
    <property type="entry name" value="MPG"/>
</dbReference>
<keyword evidence="3 5" id="KW-0378">Hydrolase</keyword>
<dbReference type="GO" id="GO:0003905">
    <property type="term" value="F:alkylbase DNA N-glycosylase activity"/>
    <property type="evidence" value="ECO:0007669"/>
    <property type="project" value="InterPro"/>
</dbReference>
<dbReference type="HAMAP" id="MF_00527">
    <property type="entry name" value="3MGH"/>
    <property type="match status" value="1"/>
</dbReference>
<evidence type="ECO:0000256" key="4">
    <source>
        <dbReference type="ARBA" id="ARBA00023204"/>
    </source>
</evidence>
<dbReference type="GO" id="GO:0006284">
    <property type="term" value="P:base-excision repair"/>
    <property type="evidence" value="ECO:0007669"/>
    <property type="project" value="InterPro"/>
</dbReference>
<evidence type="ECO:0000313" key="6">
    <source>
        <dbReference type="EMBL" id="QNR25843.1"/>
    </source>
</evidence>
<accession>A0A7H0VJE5</accession>
<keyword evidence="4 5" id="KW-0234">DNA repair</keyword>
<evidence type="ECO:0000256" key="2">
    <source>
        <dbReference type="ARBA" id="ARBA00022763"/>
    </source>
</evidence>
<dbReference type="CDD" id="cd00540">
    <property type="entry name" value="AAG"/>
    <property type="match status" value="1"/>
</dbReference>
<dbReference type="InterPro" id="IPR036995">
    <property type="entry name" value="MPG_sf"/>
</dbReference>
<evidence type="ECO:0000256" key="3">
    <source>
        <dbReference type="ARBA" id="ARBA00022801"/>
    </source>
</evidence>
<dbReference type="Proteomes" id="UP000516305">
    <property type="component" value="Chromosome"/>
</dbReference>
<proteinExistence type="inferred from homology"/>
<evidence type="ECO:0000256" key="5">
    <source>
        <dbReference type="HAMAP-Rule" id="MF_00527"/>
    </source>
</evidence>
<dbReference type="Gene3D" id="3.10.300.10">
    <property type="entry name" value="Methylpurine-DNA glycosylase (MPG)"/>
    <property type="match status" value="1"/>
</dbReference>
<keyword evidence="7" id="KW-1185">Reference proteome</keyword>
<dbReference type="PANTHER" id="PTHR10429:SF0">
    <property type="entry name" value="DNA-3-METHYLADENINE GLYCOSYLASE"/>
    <property type="match status" value="1"/>
</dbReference>
<dbReference type="KEGG" id="chyd:H4K34_08355"/>
<protein>
    <recommendedName>
        <fullName evidence="5">Putative 3-methyladenine DNA glycosylase</fullName>
        <ecNumber evidence="5">3.2.2.-</ecNumber>
    </recommendedName>
</protein>
<evidence type="ECO:0000313" key="7">
    <source>
        <dbReference type="Proteomes" id="UP000516305"/>
    </source>
</evidence>
<comment type="similarity">
    <text evidence="1 5">Belongs to the DNA glycosylase MPG family.</text>
</comment>
<dbReference type="SUPFAM" id="SSF50486">
    <property type="entry name" value="FMT C-terminal domain-like"/>
    <property type="match status" value="1"/>
</dbReference>
<dbReference type="Pfam" id="PF02245">
    <property type="entry name" value="Pur_DNA_glyco"/>
    <property type="match status" value="1"/>
</dbReference>
<dbReference type="NCBIfam" id="TIGR00567">
    <property type="entry name" value="3mg"/>
    <property type="match status" value="1"/>
</dbReference>
<reference evidence="6 7" key="1">
    <citation type="submission" date="2020-08" db="EMBL/GenBank/DDBJ databases">
        <title>Croceimicrobium hydrocarbonivorans gen. nov., sp. nov., a novel marine bacterium isolated from a bacterial consortium that degrades polyethylene terephthalate.</title>
        <authorList>
            <person name="Liu R."/>
        </authorList>
    </citation>
    <scope>NUCLEOTIDE SEQUENCE [LARGE SCALE GENOMIC DNA]</scope>
    <source>
        <strain evidence="6 7">A20-9</strain>
    </source>
</reference>
<dbReference type="GO" id="GO:0003677">
    <property type="term" value="F:DNA binding"/>
    <property type="evidence" value="ECO:0007669"/>
    <property type="project" value="InterPro"/>
</dbReference>
<dbReference type="EC" id="3.2.2.-" evidence="5"/>
<keyword evidence="2 5" id="KW-0227">DNA damage</keyword>
<gene>
    <name evidence="6" type="ORF">H4K34_08355</name>
</gene>
<evidence type="ECO:0000256" key="1">
    <source>
        <dbReference type="ARBA" id="ARBA00009232"/>
    </source>
</evidence>
<organism evidence="6 7">
    <name type="scientific">Croceimicrobium hydrocarbonivorans</name>
    <dbReference type="NCBI Taxonomy" id="2761580"/>
    <lineage>
        <taxon>Bacteria</taxon>
        <taxon>Pseudomonadati</taxon>
        <taxon>Bacteroidota</taxon>
        <taxon>Flavobacteriia</taxon>
        <taxon>Flavobacteriales</taxon>
        <taxon>Owenweeksiaceae</taxon>
        <taxon>Croceimicrobium</taxon>
    </lineage>
</organism>
<dbReference type="EMBL" id="CP060139">
    <property type="protein sequence ID" value="QNR25843.1"/>
    <property type="molecule type" value="Genomic_DNA"/>
</dbReference>
<dbReference type="RefSeq" id="WP_210760368.1">
    <property type="nucleotide sequence ID" value="NZ_CP060139.1"/>
</dbReference>
<name>A0A7H0VJE5_9FLAO</name>